<keyword evidence="2" id="KW-1185">Reference proteome</keyword>
<name>A0A128EEX6_9BACT</name>
<proteinExistence type="predicted"/>
<dbReference type="AlphaFoldDB" id="A0A128EEX6"/>
<protein>
    <submittedName>
        <fullName evidence="1">GatB/Yqey family protein</fullName>
    </submittedName>
</protein>
<dbReference type="PANTHER" id="PTHR28055">
    <property type="entry name" value="ALTERED INHERITANCE OF MITOCHONDRIA PROTEIN 41, MITOCHONDRIAL"/>
    <property type="match status" value="1"/>
</dbReference>
<reference evidence="1 2" key="1">
    <citation type="submission" date="2016-02" db="EMBL/GenBank/DDBJ databases">
        <authorList>
            <consortium name="Pathogen Informatics"/>
        </authorList>
    </citation>
    <scope>NUCLEOTIDE SEQUENCE [LARGE SCALE GENOMIC DNA]</scope>
    <source>
        <strain evidence="1 2">RC20</strain>
    </source>
</reference>
<dbReference type="RefSeq" id="WP_075531878.1">
    <property type="nucleotide sequence ID" value="NZ_CP053844.1"/>
</dbReference>
<evidence type="ECO:0000313" key="1">
    <source>
        <dbReference type="EMBL" id="CZE46962.1"/>
    </source>
</evidence>
<organism evidence="1 2">
    <name type="scientific">Campylobacter geochelonis</name>
    <dbReference type="NCBI Taxonomy" id="1780362"/>
    <lineage>
        <taxon>Bacteria</taxon>
        <taxon>Pseudomonadati</taxon>
        <taxon>Campylobacterota</taxon>
        <taxon>Epsilonproteobacteria</taxon>
        <taxon>Campylobacterales</taxon>
        <taxon>Campylobacteraceae</taxon>
        <taxon>Campylobacter</taxon>
    </lineage>
</organism>
<dbReference type="SUPFAM" id="SSF89095">
    <property type="entry name" value="GatB/YqeY motif"/>
    <property type="match status" value="1"/>
</dbReference>
<evidence type="ECO:0000313" key="2">
    <source>
        <dbReference type="Proteomes" id="UP000069632"/>
    </source>
</evidence>
<dbReference type="OrthoDB" id="9788127at2"/>
<dbReference type="Proteomes" id="UP000069632">
    <property type="component" value="Unassembled WGS sequence"/>
</dbReference>
<dbReference type="InterPro" id="IPR003789">
    <property type="entry name" value="Asn/Gln_tRNA_amidoTrase-B-like"/>
</dbReference>
<dbReference type="Gene3D" id="1.10.1510.10">
    <property type="entry name" value="Uncharacterised protein YqeY/AIM41 PF09424, N-terminal domain"/>
    <property type="match status" value="1"/>
</dbReference>
<dbReference type="PANTHER" id="PTHR28055:SF1">
    <property type="entry name" value="ALTERED INHERITANCE OF MITOCHONDRIA PROTEIN 41, MITOCHONDRIAL"/>
    <property type="match status" value="1"/>
</dbReference>
<dbReference type="Gene3D" id="1.10.10.410">
    <property type="match status" value="1"/>
</dbReference>
<dbReference type="GO" id="GO:0016884">
    <property type="term" value="F:carbon-nitrogen ligase activity, with glutamine as amido-N-donor"/>
    <property type="evidence" value="ECO:0007669"/>
    <property type="project" value="InterPro"/>
</dbReference>
<accession>A0A128EEX6</accession>
<dbReference type="EMBL" id="FIZP01000002">
    <property type="protein sequence ID" value="CZE46962.1"/>
    <property type="molecule type" value="Genomic_DNA"/>
</dbReference>
<dbReference type="InterPro" id="IPR023168">
    <property type="entry name" value="GatB_Yqey_C_2"/>
</dbReference>
<dbReference type="Pfam" id="PF09424">
    <property type="entry name" value="YqeY"/>
    <property type="match status" value="1"/>
</dbReference>
<sequence>MSIKTQLLEDVKSAMKEKANFKRDTLRVILAALKQVEVDERIELGDDRILSILQSEIKKRNDSVEQYTKGGRQDLADKEKEEILIIQNYLPKQLSEDELNEKISKIIKQTGATSIKDLGKVMKVAKDEIGAACDGKRISQSVKSLLEKLA</sequence>
<dbReference type="InterPro" id="IPR042184">
    <property type="entry name" value="YqeY/Aim41_N"/>
</dbReference>
<gene>
    <name evidence="1" type="primary">yqeY</name>
    <name evidence="1" type="ORF">ERS672216_00643</name>
</gene>
<dbReference type="InterPro" id="IPR019004">
    <property type="entry name" value="YqeY/Aim41"/>
</dbReference>